<name>A0ABP3UGA6_9FLAO</name>
<organism evidence="2 3">
    <name type="scientific">Aquimarina litoralis</name>
    <dbReference type="NCBI Taxonomy" id="584605"/>
    <lineage>
        <taxon>Bacteria</taxon>
        <taxon>Pseudomonadati</taxon>
        <taxon>Bacteroidota</taxon>
        <taxon>Flavobacteriia</taxon>
        <taxon>Flavobacteriales</taxon>
        <taxon>Flavobacteriaceae</taxon>
        <taxon>Aquimarina</taxon>
    </lineage>
</organism>
<protein>
    <submittedName>
        <fullName evidence="2">DUF4369 domain-containing protein</fullName>
    </submittedName>
</protein>
<evidence type="ECO:0000313" key="2">
    <source>
        <dbReference type="EMBL" id="GAA0733359.1"/>
    </source>
</evidence>
<proteinExistence type="predicted"/>
<dbReference type="Proteomes" id="UP001501758">
    <property type="component" value="Unassembled WGS sequence"/>
</dbReference>
<gene>
    <name evidence="2" type="ORF">GCM10009430_47470</name>
</gene>
<dbReference type="Pfam" id="PF14289">
    <property type="entry name" value="DUF4369"/>
    <property type="match status" value="1"/>
</dbReference>
<comment type="caution">
    <text evidence="2">The sequence shown here is derived from an EMBL/GenBank/DDBJ whole genome shotgun (WGS) entry which is preliminary data.</text>
</comment>
<sequence length="270" mass="31224">MLQEVSFSIEFIASLYTIFKIKKTLMQRFSVILLLSILFISCSTPKKEGNVSISGTVKGLKKGTLYLQKIQDTILVNLDSLVIEGDPQFAFQTNVEEPEIHYLFLDKHDGSQYNDRIDFFAEPGQITINTSLNSFEKDAIISGGKNQAKLVEYNKMNKRFKDRNLRIIKEDYEAKKQNDEEKLAENDVAYKNLLRQKYLYTINFAINNRKLEVAPYITLNEVFDANIKYLDTVVNSLSPKVKKSLYGRQLTEYLDERKAKEAKRTEELTN</sequence>
<evidence type="ECO:0000259" key="1">
    <source>
        <dbReference type="Pfam" id="PF14289"/>
    </source>
</evidence>
<feature type="domain" description="DUF4369" evidence="1">
    <location>
        <begin position="52"/>
        <end position="150"/>
    </location>
</feature>
<evidence type="ECO:0000313" key="3">
    <source>
        <dbReference type="Proteomes" id="UP001501758"/>
    </source>
</evidence>
<dbReference type="InterPro" id="IPR025380">
    <property type="entry name" value="DUF4369"/>
</dbReference>
<keyword evidence="3" id="KW-1185">Reference proteome</keyword>
<accession>A0ABP3UGA6</accession>
<dbReference type="EMBL" id="BAAAGE010000007">
    <property type="protein sequence ID" value="GAA0733359.1"/>
    <property type="molecule type" value="Genomic_DNA"/>
</dbReference>
<reference evidence="3" key="1">
    <citation type="journal article" date="2019" name="Int. J. Syst. Evol. Microbiol.">
        <title>The Global Catalogue of Microorganisms (GCM) 10K type strain sequencing project: providing services to taxonomists for standard genome sequencing and annotation.</title>
        <authorList>
            <consortium name="The Broad Institute Genomics Platform"/>
            <consortium name="The Broad Institute Genome Sequencing Center for Infectious Disease"/>
            <person name="Wu L."/>
            <person name="Ma J."/>
        </authorList>
    </citation>
    <scope>NUCLEOTIDE SEQUENCE [LARGE SCALE GENOMIC DNA]</scope>
    <source>
        <strain evidence="3">JCM 15974</strain>
    </source>
</reference>